<dbReference type="OrthoDB" id="484297at2"/>
<dbReference type="InterPro" id="IPR036412">
    <property type="entry name" value="HAD-like_sf"/>
</dbReference>
<gene>
    <name evidence="1" type="ORF">QH73_0007120</name>
</gene>
<dbReference type="RefSeq" id="WP_052290070.1">
    <property type="nucleotide sequence ID" value="NZ_JTJC03000001.1"/>
</dbReference>
<accession>A0A9X5E3D7</accession>
<evidence type="ECO:0000313" key="2">
    <source>
        <dbReference type="Proteomes" id="UP000031532"/>
    </source>
</evidence>
<dbReference type="Gene3D" id="3.40.50.1000">
    <property type="entry name" value="HAD superfamily/HAD-like"/>
    <property type="match status" value="1"/>
</dbReference>
<comment type="caution">
    <text evidence="1">The sequence shown here is derived from an EMBL/GenBank/DDBJ whole genome shotgun (WGS) entry which is preliminary data.</text>
</comment>
<dbReference type="SUPFAM" id="SSF56784">
    <property type="entry name" value="HAD-like"/>
    <property type="match status" value="1"/>
</dbReference>
<proteinExistence type="predicted"/>
<protein>
    <recommendedName>
        <fullName evidence="3">Polynucleotide kinase</fullName>
    </recommendedName>
</protein>
<name>A0A9X5E3D7_9CYAN</name>
<dbReference type="EMBL" id="JTJC03000001">
    <property type="protein sequence ID" value="NHC34431.1"/>
    <property type="molecule type" value="Genomic_DNA"/>
</dbReference>
<evidence type="ECO:0008006" key="3">
    <source>
        <dbReference type="Google" id="ProtNLM"/>
    </source>
</evidence>
<sequence>MSNRLLLLDLDGTVRATKSGATFINDPCDQQIIPEAQNAIARYSSLGWAIVGITNQASVAFGFKTFQDAVKEQQITLELVPEMSTIYFCPYKEGEDFGCFWVKTTGRSHEIQGISKVDSNVLCPSPRIGFRTHSCRMSKLSNPRTNNSL</sequence>
<keyword evidence="2" id="KW-1185">Reference proteome</keyword>
<reference evidence="1 2" key="1">
    <citation type="journal article" date="2015" name="Genome Announc.">
        <title>Draft Genome Sequence of the Terrestrial Cyanobacterium Scytonema millei VB511283, Isolated from Eastern India.</title>
        <authorList>
            <person name="Sen D."/>
            <person name="Chandrababunaidu M.M."/>
            <person name="Singh D."/>
            <person name="Sanghi N."/>
            <person name="Ghorai A."/>
            <person name="Mishra G.P."/>
            <person name="Madduluri M."/>
            <person name="Adhikary S.P."/>
            <person name="Tripathy S."/>
        </authorList>
    </citation>
    <scope>NUCLEOTIDE SEQUENCE [LARGE SCALE GENOMIC DNA]</scope>
    <source>
        <strain evidence="1 2">VB511283</strain>
    </source>
</reference>
<organism evidence="1 2">
    <name type="scientific">Scytonema millei VB511283</name>
    <dbReference type="NCBI Taxonomy" id="1245923"/>
    <lineage>
        <taxon>Bacteria</taxon>
        <taxon>Bacillati</taxon>
        <taxon>Cyanobacteriota</taxon>
        <taxon>Cyanophyceae</taxon>
        <taxon>Nostocales</taxon>
        <taxon>Scytonemataceae</taxon>
        <taxon>Scytonema</taxon>
    </lineage>
</organism>
<evidence type="ECO:0000313" key="1">
    <source>
        <dbReference type="EMBL" id="NHC34431.1"/>
    </source>
</evidence>
<dbReference type="Proteomes" id="UP000031532">
    <property type="component" value="Unassembled WGS sequence"/>
</dbReference>
<dbReference type="AlphaFoldDB" id="A0A9X5E3D7"/>
<dbReference type="InterPro" id="IPR023214">
    <property type="entry name" value="HAD_sf"/>
</dbReference>